<dbReference type="RefSeq" id="WP_092548284.1">
    <property type="nucleotide sequence ID" value="NZ_FNPZ01000001.1"/>
</dbReference>
<reference evidence="2 3" key="1">
    <citation type="submission" date="2016-10" db="EMBL/GenBank/DDBJ databases">
        <authorList>
            <person name="de Groot N.N."/>
        </authorList>
    </citation>
    <scope>NUCLEOTIDE SEQUENCE [LARGE SCALE GENOMIC DNA]</scope>
    <source>
        <strain evidence="2 3">CGMCC 4.3491</strain>
    </source>
</reference>
<feature type="region of interest" description="Disordered" evidence="1">
    <location>
        <begin position="1"/>
        <end position="100"/>
    </location>
</feature>
<dbReference type="Proteomes" id="UP000198891">
    <property type="component" value="Unassembled WGS sequence"/>
</dbReference>
<feature type="compositionally biased region" description="Basic and acidic residues" evidence="1">
    <location>
        <begin position="10"/>
        <end position="25"/>
    </location>
</feature>
<dbReference type="OrthoDB" id="5125744at2"/>
<evidence type="ECO:0000313" key="2">
    <source>
        <dbReference type="EMBL" id="SDY49900.1"/>
    </source>
</evidence>
<dbReference type="STRING" id="381665.SAMN05216554_0507"/>
<organism evidence="2 3">
    <name type="scientific">Herbiconiux ginsengi</name>
    <dbReference type="NCBI Taxonomy" id="381665"/>
    <lineage>
        <taxon>Bacteria</taxon>
        <taxon>Bacillati</taxon>
        <taxon>Actinomycetota</taxon>
        <taxon>Actinomycetes</taxon>
        <taxon>Micrococcales</taxon>
        <taxon>Microbacteriaceae</taxon>
        <taxon>Herbiconiux</taxon>
    </lineage>
</organism>
<evidence type="ECO:0000313" key="3">
    <source>
        <dbReference type="Proteomes" id="UP000198891"/>
    </source>
</evidence>
<name>A0A1H3KCI9_9MICO</name>
<keyword evidence="3" id="KW-1185">Reference proteome</keyword>
<dbReference type="EMBL" id="FNPZ01000001">
    <property type="protein sequence ID" value="SDY49900.1"/>
    <property type="molecule type" value="Genomic_DNA"/>
</dbReference>
<gene>
    <name evidence="2" type="ORF">SAMN05216554_0507</name>
</gene>
<protein>
    <submittedName>
        <fullName evidence="2">Uncharacterized protein</fullName>
    </submittedName>
</protein>
<dbReference type="AlphaFoldDB" id="A0A1H3KCI9"/>
<evidence type="ECO:0000256" key="1">
    <source>
        <dbReference type="SAM" id="MobiDB-lite"/>
    </source>
</evidence>
<accession>A0A1H3KCI9</accession>
<feature type="compositionally biased region" description="Low complexity" evidence="1">
    <location>
        <begin position="77"/>
        <end position="87"/>
    </location>
</feature>
<proteinExistence type="predicted"/>
<sequence length="100" mass="10796">MSASGSGESPAEKKSFNERLRDRYFGRRRAGSGDPDAPVDFDGPAESVLPKSNQMGFFGRVQRPGGFDTPPEEPVELEGPLPWELGGDAPDDSEGERSAR</sequence>